<name>A0A5N5KBR8_9ROSI</name>
<reference evidence="3" key="1">
    <citation type="journal article" date="2019" name="Gigascience">
        <title>De novo genome assembly of the endangered Acer yangbiense, a plant species with extremely small populations endemic to Yunnan Province, China.</title>
        <authorList>
            <person name="Yang J."/>
            <person name="Wariss H.M."/>
            <person name="Tao L."/>
            <person name="Zhang R."/>
            <person name="Yun Q."/>
            <person name="Hollingsworth P."/>
            <person name="Dao Z."/>
            <person name="Luo G."/>
            <person name="Guo H."/>
            <person name="Ma Y."/>
            <person name="Sun W."/>
        </authorList>
    </citation>
    <scope>NUCLEOTIDE SEQUENCE [LARGE SCALE GENOMIC DNA]</scope>
    <source>
        <strain evidence="3">cv. br00</strain>
    </source>
</reference>
<keyword evidence="3" id="KW-1185">Reference proteome</keyword>
<organism evidence="2 3">
    <name type="scientific">Salix brachista</name>
    <dbReference type="NCBI Taxonomy" id="2182728"/>
    <lineage>
        <taxon>Eukaryota</taxon>
        <taxon>Viridiplantae</taxon>
        <taxon>Streptophyta</taxon>
        <taxon>Embryophyta</taxon>
        <taxon>Tracheophyta</taxon>
        <taxon>Spermatophyta</taxon>
        <taxon>Magnoliopsida</taxon>
        <taxon>eudicotyledons</taxon>
        <taxon>Gunneridae</taxon>
        <taxon>Pentapetalae</taxon>
        <taxon>rosids</taxon>
        <taxon>fabids</taxon>
        <taxon>Malpighiales</taxon>
        <taxon>Salicaceae</taxon>
        <taxon>Saliceae</taxon>
        <taxon>Salix</taxon>
    </lineage>
</organism>
<feature type="region of interest" description="Disordered" evidence="1">
    <location>
        <begin position="37"/>
        <end position="68"/>
    </location>
</feature>
<evidence type="ECO:0000256" key="1">
    <source>
        <dbReference type="SAM" id="MobiDB-lite"/>
    </source>
</evidence>
<dbReference type="EMBL" id="VDCV01000014">
    <property type="protein sequence ID" value="KAB5527063.1"/>
    <property type="molecule type" value="Genomic_DNA"/>
</dbReference>
<proteinExistence type="predicted"/>
<sequence>MDYECLEPIYATSSRFQNGEHEIRVSSSLMLQSASKEQGNCGLGPRRCSSQQRRRVHGMARHSAGLVM</sequence>
<evidence type="ECO:0000313" key="3">
    <source>
        <dbReference type="Proteomes" id="UP000326939"/>
    </source>
</evidence>
<comment type="caution">
    <text evidence="2">The sequence shown here is derived from an EMBL/GenBank/DDBJ whole genome shotgun (WGS) entry which is preliminary data.</text>
</comment>
<protein>
    <submittedName>
        <fullName evidence="2">Uncharacterized protein</fullName>
    </submittedName>
</protein>
<gene>
    <name evidence="2" type="ORF">DKX38_020910</name>
</gene>
<accession>A0A5N5KBR8</accession>
<dbReference type="Proteomes" id="UP000326939">
    <property type="component" value="Chromosome 14"/>
</dbReference>
<evidence type="ECO:0000313" key="2">
    <source>
        <dbReference type="EMBL" id="KAB5527063.1"/>
    </source>
</evidence>
<dbReference type="AlphaFoldDB" id="A0A5N5KBR8"/>